<gene>
    <name evidence="4" type="ORF">ISG29_03390</name>
</gene>
<dbReference type="GO" id="GO:0016887">
    <property type="term" value="F:ATP hydrolysis activity"/>
    <property type="evidence" value="ECO:0007669"/>
    <property type="project" value="InterPro"/>
</dbReference>
<dbReference type="RefSeq" id="WP_194501904.1">
    <property type="nucleotide sequence ID" value="NZ_JADIVZ010000001.1"/>
</dbReference>
<dbReference type="EMBL" id="JADIVZ010000001">
    <property type="protein sequence ID" value="MBF4160717.1"/>
    <property type="molecule type" value="Genomic_DNA"/>
</dbReference>
<proteinExistence type="predicted"/>
<dbReference type="InterPro" id="IPR050107">
    <property type="entry name" value="ABC_carbohydrate_import_ATPase"/>
</dbReference>
<dbReference type="InterPro" id="IPR003593">
    <property type="entry name" value="AAA+_ATPase"/>
</dbReference>
<dbReference type="PANTHER" id="PTHR43790">
    <property type="entry name" value="CARBOHYDRATE TRANSPORT ATP-BINDING PROTEIN MG119-RELATED"/>
    <property type="match status" value="1"/>
</dbReference>
<dbReference type="GO" id="GO:0005524">
    <property type="term" value="F:ATP binding"/>
    <property type="evidence" value="ECO:0007669"/>
    <property type="project" value="UniProtKB-KW"/>
</dbReference>
<reference evidence="4" key="1">
    <citation type="submission" date="2020-11" db="EMBL/GenBank/DDBJ databases">
        <title>Nocardioides sp. CBS4Y-1, whole genome shotgun sequence.</title>
        <authorList>
            <person name="Tuo L."/>
        </authorList>
    </citation>
    <scope>NUCLEOTIDE SEQUENCE</scope>
    <source>
        <strain evidence="4">CBS4Y-1</strain>
    </source>
</reference>
<dbReference type="InterPro" id="IPR017871">
    <property type="entry name" value="ABC_transporter-like_CS"/>
</dbReference>
<dbReference type="CDD" id="cd03216">
    <property type="entry name" value="ABC_Carb_Monos_I"/>
    <property type="match status" value="1"/>
</dbReference>
<dbReference type="CDD" id="cd03215">
    <property type="entry name" value="ABC_Carb_Monos_II"/>
    <property type="match status" value="1"/>
</dbReference>
<dbReference type="InterPro" id="IPR027417">
    <property type="entry name" value="P-loop_NTPase"/>
</dbReference>
<dbReference type="Gene3D" id="3.40.50.300">
    <property type="entry name" value="P-loop containing nucleotide triphosphate hydrolases"/>
    <property type="match status" value="2"/>
</dbReference>
<evidence type="ECO:0000256" key="2">
    <source>
        <dbReference type="ARBA" id="ARBA00022840"/>
    </source>
</evidence>
<feature type="domain" description="ABC transporter" evidence="3">
    <location>
        <begin position="1"/>
        <end position="230"/>
    </location>
</feature>
<name>A0A930Y690_9ACTN</name>
<accession>A0A930Y690</accession>
<dbReference type="Pfam" id="PF00005">
    <property type="entry name" value="ABC_tran"/>
    <property type="match status" value="2"/>
</dbReference>
<dbReference type="Proteomes" id="UP000656804">
    <property type="component" value="Unassembled WGS sequence"/>
</dbReference>
<dbReference type="AlphaFoldDB" id="A0A930Y690"/>
<evidence type="ECO:0000313" key="4">
    <source>
        <dbReference type="EMBL" id="MBF4160717.1"/>
    </source>
</evidence>
<dbReference type="InterPro" id="IPR003439">
    <property type="entry name" value="ABC_transporter-like_ATP-bd"/>
</dbReference>
<evidence type="ECO:0000259" key="3">
    <source>
        <dbReference type="PROSITE" id="PS50893"/>
    </source>
</evidence>
<keyword evidence="1" id="KW-0547">Nucleotide-binding</keyword>
<evidence type="ECO:0000313" key="5">
    <source>
        <dbReference type="Proteomes" id="UP000656804"/>
    </source>
</evidence>
<organism evidence="4 5">
    <name type="scientific">Nocardioides acrostichi</name>
    <dbReference type="NCBI Taxonomy" id="2784339"/>
    <lineage>
        <taxon>Bacteria</taxon>
        <taxon>Bacillati</taxon>
        <taxon>Actinomycetota</taxon>
        <taxon>Actinomycetes</taxon>
        <taxon>Propionibacteriales</taxon>
        <taxon>Nocardioidaceae</taxon>
        <taxon>Nocardioides</taxon>
    </lineage>
</organism>
<sequence length="497" mass="53773">MTKRFGGFIANDSVDLEVGWGEVHALLGENGAGKTTLMRIVTGLYQPDDGDVVVDGTPVDFRRPEQALRAGIGMVHQHFTLVPTLTELENLALAPAAFPVRDGRRAALERAEQVERESGLRITPDRRVADASISERQRLEIVKLLCRGARILIFDEPGAALTPEEWEELARLMRRLADDGHAVILISHKMSEVFAVADQWTVLRGGAVAGTGAIADTTRERLVELMVGASIETRRVLEPVSPGAPALVIRDLTVPRDPDQPRGPKALDGVSLQLRAGEILGVAGVAGSGQAELVDTLLGVRRSTAGRIELAGKPYDDRTPAAFYAAGGALIAEDRHHVGMVGAMRLWENINLRTLRQRPLARRGVLDPRAARSRARKLMADYEVRATSENQPMGRLSGGNQQKAVLARELATSPSLVVAVQPVRGLDVRATEFVYRRLLEHRAQGGAVLLISMDLDEVLSLSDRILVLAHGRAQGALTAAEATRARVGELMTTQEAS</sequence>
<keyword evidence="2 4" id="KW-0067">ATP-binding</keyword>
<dbReference type="PROSITE" id="PS50893">
    <property type="entry name" value="ABC_TRANSPORTER_2"/>
    <property type="match status" value="2"/>
</dbReference>
<dbReference type="PANTHER" id="PTHR43790:SF4">
    <property type="entry name" value="GUANOSINE IMPORT ATP-BINDING PROTEIN NUPO"/>
    <property type="match status" value="1"/>
</dbReference>
<dbReference type="PROSITE" id="PS00211">
    <property type="entry name" value="ABC_TRANSPORTER_1"/>
    <property type="match status" value="1"/>
</dbReference>
<evidence type="ECO:0000256" key="1">
    <source>
        <dbReference type="ARBA" id="ARBA00022741"/>
    </source>
</evidence>
<comment type="caution">
    <text evidence="4">The sequence shown here is derived from an EMBL/GenBank/DDBJ whole genome shotgun (WGS) entry which is preliminary data.</text>
</comment>
<dbReference type="SMART" id="SM00382">
    <property type="entry name" value="AAA"/>
    <property type="match status" value="1"/>
</dbReference>
<keyword evidence="5" id="KW-1185">Reference proteome</keyword>
<feature type="domain" description="ABC transporter" evidence="3">
    <location>
        <begin position="249"/>
        <end position="495"/>
    </location>
</feature>
<protein>
    <submittedName>
        <fullName evidence="4">ABC transporter ATP-binding protein</fullName>
    </submittedName>
</protein>
<dbReference type="SUPFAM" id="SSF52540">
    <property type="entry name" value="P-loop containing nucleoside triphosphate hydrolases"/>
    <property type="match status" value="2"/>
</dbReference>